<dbReference type="PANTHER" id="PTHR45648:SF22">
    <property type="entry name" value="GDSL LIPASE_ACYLHYDROLASE FAMILY PROTEIN (AFU_ORTHOLOGUE AFUA_4G14700)"/>
    <property type="match status" value="1"/>
</dbReference>
<dbReference type="PANTHER" id="PTHR45648">
    <property type="entry name" value="GDSL LIPASE/ACYLHYDROLASE FAMILY PROTEIN (AFU_ORTHOLOGUE AFUA_4G14700)"/>
    <property type="match status" value="1"/>
</dbReference>
<dbReference type="Proteomes" id="UP000275385">
    <property type="component" value="Unassembled WGS sequence"/>
</dbReference>
<keyword evidence="1" id="KW-0378">Hydrolase</keyword>
<dbReference type="AlphaFoldDB" id="A0A420Y0I9"/>
<name>A0A420Y0I9_9PEZI</name>
<dbReference type="CDD" id="cd01846">
    <property type="entry name" value="fatty_acyltransferase_like"/>
    <property type="match status" value="1"/>
</dbReference>
<proteinExistence type="predicted"/>
<evidence type="ECO:0000256" key="1">
    <source>
        <dbReference type="ARBA" id="ARBA00022801"/>
    </source>
</evidence>
<evidence type="ECO:0000313" key="2">
    <source>
        <dbReference type="EMBL" id="RKU41454.1"/>
    </source>
</evidence>
<protein>
    <recommendedName>
        <fullName evidence="4">Carbohydrate esterase family 16 protein</fullName>
    </recommendedName>
</protein>
<dbReference type="InterPro" id="IPR036514">
    <property type="entry name" value="SGNH_hydro_sf"/>
</dbReference>
<keyword evidence="3" id="KW-1185">Reference proteome</keyword>
<dbReference type="GO" id="GO:0016788">
    <property type="term" value="F:hydrolase activity, acting on ester bonds"/>
    <property type="evidence" value="ECO:0007669"/>
    <property type="project" value="InterPro"/>
</dbReference>
<evidence type="ECO:0008006" key="4">
    <source>
        <dbReference type="Google" id="ProtNLM"/>
    </source>
</evidence>
<dbReference type="SUPFAM" id="SSF52266">
    <property type="entry name" value="SGNH hydrolase"/>
    <property type="match status" value="1"/>
</dbReference>
<evidence type="ECO:0000313" key="3">
    <source>
        <dbReference type="Proteomes" id="UP000275385"/>
    </source>
</evidence>
<dbReference type="Pfam" id="PF00657">
    <property type="entry name" value="Lipase_GDSL"/>
    <property type="match status" value="1"/>
</dbReference>
<comment type="caution">
    <text evidence="2">The sequence shown here is derived from an EMBL/GenBank/DDBJ whole genome shotgun (WGS) entry which is preliminary data.</text>
</comment>
<dbReference type="Gene3D" id="3.40.50.1110">
    <property type="entry name" value="SGNH hydrolase"/>
    <property type="match status" value="1"/>
</dbReference>
<dbReference type="OrthoDB" id="1600564at2759"/>
<dbReference type="EMBL" id="QVQW01000074">
    <property type="protein sequence ID" value="RKU41454.1"/>
    <property type="molecule type" value="Genomic_DNA"/>
</dbReference>
<sequence length="278" mass="30405">MQRLSSEKADSKYLFVFGDSYTATGFNSYGAKPSHENPIGNPDLPGLTSSGGLNWPGYLATEFNKSMIYAYVLAVGGATVDSSIVPSFAPSVSDQVRLWTQHLGPKPAYAPWTTEHALFAIWIGVNDIGNSYMLPTERILLKQDLDRLFVLLGSLYASGARNFVVLNVPPTQSTPRMKALANITQLGSAIALWNSQLPALVARFKSDNREANFTLVDVQPTWHAILSDPKRYGAPDADCANLDGKSCLWHDDYHPGLAIHRAVANTVAETLRDSFFLV</sequence>
<dbReference type="InterPro" id="IPR051058">
    <property type="entry name" value="GDSL_Est/Lipase"/>
</dbReference>
<reference evidence="2 3" key="1">
    <citation type="submission" date="2018-08" db="EMBL/GenBank/DDBJ databases">
        <title>Draft genome of the lignicolous fungus Coniochaeta pulveracea.</title>
        <authorList>
            <person name="Borstlap C.J."/>
            <person name="De Witt R.N."/>
            <person name="Botha A."/>
            <person name="Volschenk H."/>
        </authorList>
    </citation>
    <scope>NUCLEOTIDE SEQUENCE [LARGE SCALE GENOMIC DNA]</scope>
    <source>
        <strain evidence="2 3">CAB683</strain>
    </source>
</reference>
<accession>A0A420Y0I9</accession>
<dbReference type="InterPro" id="IPR001087">
    <property type="entry name" value="GDSL"/>
</dbReference>
<organism evidence="2 3">
    <name type="scientific">Coniochaeta pulveracea</name>
    <dbReference type="NCBI Taxonomy" id="177199"/>
    <lineage>
        <taxon>Eukaryota</taxon>
        <taxon>Fungi</taxon>
        <taxon>Dikarya</taxon>
        <taxon>Ascomycota</taxon>
        <taxon>Pezizomycotina</taxon>
        <taxon>Sordariomycetes</taxon>
        <taxon>Sordariomycetidae</taxon>
        <taxon>Coniochaetales</taxon>
        <taxon>Coniochaetaceae</taxon>
        <taxon>Coniochaeta</taxon>
    </lineage>
</organism>
<gene>
    <name evidence="2" type="ORF">DL546_002436</name>
</gene>